<feature type="compositionally biased region" description="Polar residues" evidence="10">
    <location>
        <begin position="1161"/>
        <end position="1183"/>
    </location>
</feature>
<dbReference type="Gene3D" id="1.10.238.10">
    <property type="entry name" value="EF-hand"/>
    <property type="match status" value="2"/>
</dbReference>
<dbReference type="FunFam" id="3.20.20.190:FF:000002">
    <property type="entry name" value="Phosphoinositide phospholipase C"/>
    <property type="match status" value="1"/>
</dbReference>
<evidence type="ECO:0000256" key="3">
    <source>
        <dbReference type="ARBA" id="ARBA00012368"/>
    </source>
</evidence>
<feature type="compositionally biased region" description="Polar residues" evidence="10">
    <location>
        <begin position="1062"/>
        <end position="1073"/>
    </location>
</feature>
<evidence type="ECO:0000256" key="6">
    <source>
        <dbReference type="ARBA" id="ARBA00023098"/>
    </source>
</evidence>
<name>A0A835NRS9_9PASS</name>
<dbReference type="CDD" id="cd13364">
    <property type="entry name" value="PH_PLC_eta"/>
    <property type="match status" value="1"/>
</dbReference>
<keyword evidence="17" id="KW-1185">Reference proteome</keyword>
<dbReference type="EMBL" id="JADDUC020000026">
    <property type="protein sequence ID" value="KAI1231497.1"/>
    <property type="molecule type" value="Genomic_DNA"/>
</dbReference>
<feature type="domain" description="EF-hand" evidence="14">
    <location>
        <begin position="197"/>
        <end position="233"/>
    </location>
</feature>
<dbReference type="EC" id="3.1.4.11" evidence="3 9"/>
<feature type="domain" description="PI-PLC Y-box" evidence="13">
    <location>
        <begin position="629"/>
        <end position="742"/>
    </location>
</feature>
<dbReference type="EMBL" id="JADDUC010000093">
    <property type="protein sequence ID" value="KAG0119165.1"/>
    <property type="molecule type" value="Genomic_DNA"/>
</dbReference>
<dbReference type="PROSITE" id="PS50008">
    <property type="entry name" value="PIPLC_Y_DOMAIN"/>
    <property type="match status" value="1"/>
</dbReference>
<dbReference type="FunFam" id="2.60.40.150:FF:000018">
    <property type="entry name" value="Phosphoinositide phospholipase C"/>
    <property type="match status" value="1"/>
</dbReference>
<feature type="domain" description="EF-hand" evidence="14">
    <location>
        <begin position="161"/>
        <end position="196"/>
    </location>
</feature>
<evidence type="ECO:0000259" key="11">
    <source>
        <dbReference type="PROSITE" id="PS50003"/>
    </source>
</evidence>
<dbReference type="Gene3D" id="2.30.29.30">
    <property type="entry name" value="Pleckstrin-homology domain (PH domain)/Phosphotyrosine-binding domain (PTB)"/>
    <property type="match status" value="1"/>
</dbReference>
<feature type="compositionally biased region" description="Polar residues" evidence="10">
    <location>
        <begin position="603"/>
        <end position="612"/>
    </location>
</feature>
<feature type="domain" description="PH" evidence="11">
    <location>
        <begin position="63"/>
        <end position="171"/>
    </location>
</feature>
<evidence type="ECO:0000256" key="2">
    <source>
        <dbReference type="ARBA" id="ARBA00004496"/>
    </source>
</evidence>
<feature type="compositionally biased region" description="Basic residues" evidence="10">
    <location>
        <begin position="918"/>
        <end position="930"/>
    </location>
</feature>
<dbReference type="FunFam" id="2.30.29.30:FF:000063">
    <property type="entry name" value="Phosphoinositide phospholipase C"/>
    <property type="match status" value="1"/>
</dbReference>
<dbReference type="PROSITE" id="PS50222">
    <property type="entry name" value="EF_HAND_2"/>
    <property type="match status" value="2"/>
</dbReference>
<reference evidence="16 17" key="2">
    <citation type="journal article" date="2021" name="J. Hered.">
        <title>Feather Gene Expression Elucidates the Developmental Basis of Plumage Iridescence in African Starlings.</title>
        <authorList>
            <person name="Rubenstein D.R."/>
            <person name="Corvelo A."/>
            <person name="MacManes M.D."/>
            <person name="Maia R."/>
            <person name="Narzisi G."/>
            <person name="Rousaki A."/>
            <person name="Vandenabeele P."/>
            <person name="Shawkey M.D."/>
            <person name="Solomon J."/>
        </authorList>
    </citation>
    <scope>NUCLEOTIDE SEQUENCE [LARGE SCALE GENOMIC DNA]</scope>
    <source>
        <strain evidence="16">SS15</strain>
    </source>
</reference>
<evidence type="ECO:0000256" key="1">
    <source>
        <dbReference type="ARBA" id="ARBA00001913"/>
    </source>
</evidence>
<dbReference type="Gene3D" id="3.20.20.190">
    <property type="entry name" value="Phosphatidylinositol (PI) phosphodiesterase"/>
    <property type="match status" value="2"/>
</dbReference>
<dbReference type="OrthoDB" id="269822at2759"/>
<feature type="compositionally biased region" description="Acidic residues" evidence="10">
    <location>
        <begin position="471"/>
        <end position="489"/>
    </location>
</feature>
<dbReference type="SMART" id="SM00239">
    <property type="entry name" value="C2"/>
    <property type="match status" value="1"/>
</dbReference>
<feature type="region of interest" description="Disordered" evidence="10">
    <location>
        <begin position="1048"/>
        <end position="1215"/>
    </location>
</feature>
<dbReference type="FunFam" id="3.20.20.190:FF:000006">
    <property type="entry name" value="Phosphoinositide phospholipase C"/>
    <property type="match status" value="1"/>
</dbReference>
<dbReference type="PRINTS" id="PR00390">
    <property type="entry name" value="PHPHLIPASEC"/>
</dbReference>
<feature type="compositionally biased region" description="Polar residues" evidence="10">
    <location>
        <begin position="1193"/>
        <end position="1210"/>
    </location>
</feature>
<feature type="region of interest" description="Disordered" evidence="10">
    <location>
        <begin position="1391"/>
        <end position="1411"/>
    </location>
</feature>
<dbReference type="SUPFAM" id="SSF49562">
    <property type="entry name" value="C2 domain (Calcium/lipid-binding domain, CaLB)"/>
    <property type="match status" value="1"/>
</dbReference>
<dbReference type="SUPFAM" id="SSF50729">
    <property type="entry name" value="PH domain-like"/>
    <property type="match status" value="1"/>
</dbReference>
<comment type="subcellular location">
    <subcellularLocation>
        <location evidence="2">Cytoplasm</location>
    </subcellularLocation>
</comment>
<dbReference type="CDD" id="cd00275">
    <property type="entry name" value="C2_PLC_like"/>
    <property type="match status" value="1"/>
</dbReference>
<feature type="region of interest" description="Disordered" evidence="10">
    <location>
        <begin position="469"/>
        <end position="495"/>
    </location>
</feature>
<dbReference type="InterPro" id="IPR035892">
    <property type="entry name" value="C2_domain_sf"/>
</dbReference>
<evidence type="ECO:0000256" key="9">
    <source>
        <dbReference type="RuleBase" id="RU361133"/>
    </source>
</evidence>
<dbReference type="Proteomes" id="UP000618051">
    <property type="component" value="Unassembled WGS sequence"/>
</dbReference>
<feature type="region of interest" description="Disordered" evidence="10">
    <location>
        <begin position="1514"/>
        <end position="1569"/>
    </location>
</feature>
<protein>
    <recommendedName>
        <fullName evidence="3 9">Phosphoinositide phospholipase C</fullName>
        <ecNumber evidence="3 9">3.1.4.11</ecNumber>
    </recommendedName>
</protein>
<dbReference type="SMART" id="SM00149">
    <property type="entry name" value="PLCYc"/>
    <property type="match status" value="1"/>
</dbReference>
<dbReference type="PROSITE" id="PS50003">
    <property type="entry name" value="PH_DOMAIN"/>
    <property type="match status" value="1"/>
</dbReference>
<dbReference type="InterPro" id="IPR002048">
    <property type="entry name" value="EF_hand_dom"/>
</dbReference>
<dbReference type="InterPro" id="IPR017946">
    <property type="entry name" value="PLC-like_Pdiesterase_TIM-brl"/>
</dbReference>
<keyword evidence="4" id="KW-0963">Cytoplasm</keyword>
<feature type="region of interest" description="Disordered" evidence="10">
    <location>
        <begin position="527"/>
        <end position="620"/>
    </location>
</feature>
<evidence type="ECO:0000256" key="10">
    <source>
        <dbReference type="SAM" id="MobiDB-lite"/>
    </source>
</evidence>
<evidence type="ECO:0000256" key="8">
    <source>
        <dbReference type="ARBA" id="ARBA00023674"/>
    </source>
</evidence>
<dbReference type="GO" id="GO:0051209">
    <property type="term" value="P:release of sequestered calcium ion into cytosol"/>
    <property type="evidence" value="ECO:0007669"/>
    <property type="project" value="TreeGrafter"/>
</dbReference>
<evidence type="ECO:0000259" key="14">
    <source>
        <dbReference type="PROSITE" id="PS50222"/>
    </source>
</evidence>
<dbReference type="SMART" id="SM00054">
    <property type="entry name" value="EFh"/>
    <property type="match status" value="2"/>
</dbReference>
<evidence type="ECO:0000259" key="12">
    <source>
        <dbReference type="PROSITE" id="PS50004"/>
    </source>
</evidence>
<dbReference type="Pfam" id="PF00168">
    <property type="entry name" value="C2"/>
    <property type="match status" value="1"/>
</dbReference>
<dbReference type="PANTHER" id="PTHR10336:SF166">
    <property type="entry name" value="1-PHOSPHATIDYLINOSITOL 4,5-BISPHOSPHATE PHOSPHODIESTERASE ETA-2"/>
    <property type="match status" value="1"/>
</dbReference>
<evidence type="ECO:0000259" key="13">
    <source>
        <dbReference type="PROSITE" id="PS50008"/>
    </source>
</evidence>
<dbReference type="InterPro" id="IPR001711">
    <property type="entry name" value="PLipase_C_Pinositol-sp_Y"/>
</dbReference>
<feature type="compositionally biased region" description="Basic and acidic residues" evidence="10">
    <location>
        <begin position="544"/>
        <end position="554"/>
    </location>
</feature>
<dbReference type="SMART" id="SM00148">
    <property type="entry name" value="PLCXc"/>
    <property type="match status" value="1"/>
</dbReference>
<comment type="caution">
    <text evidence="15">The sequence shown here is derived from an EMBL/GenBank/DDBJ whole genome shotgun (WGS) entry which is preliminary data.</text>
</comment>
<feature type="compositionally biased region" description="Basic and acidic residues" evidence="10">
    <location>
        <begin position="952"/>
        <end position="969"/>
    </location>
</feature>
<dbReference type="GO" id="GO:0016042">
    <property type="term" value="P:lipid catabolic process"/>
    <property type="evidence" value="ECO:0007669"/>
    <property type="project" value="UniProtKB-KW"/>
</dbReference>
<reference evidence="16" key="3">
    <citation type="submission" date="2022-01" db="EMBL/GenBank/DDBJ databases">
        <authorList>
            <person name="Rubenstein D.R."/>
        </authorList>
    </citation>
    <scope>NUCLEOTIDE SEQUENCE</scope>
    <source>
        <strain evidence="16">SS15</strain>
        <tissue evidence="16">Liver</tissue>
    </source>
</reference>
<dbReference type="Pfam" id="PF00387">
    <property type="entry name" value="PI-PLC-Y"/>
    <property type="match status" value="1"/>
</dbReference>
<dbReference type="SUPFAM" id="SSF51695">
    <property type="entry name" value="PLC-like phosphodiesterases"/>
    <property type="match status" value="1"/>
</dbReference>
<dbReference type="InterPro" id="IPR011993">
    <property type="entry name" value="PH-like_dom_sf"/>
</dbReference>
<dbReference type="InterPro" id="IPR001192">
    <property type="entry name" value="PI-PLC_fam"/>
</dbReference>
<dbReference type="SUPFAM" id="SSF47473">
    <property type="entry name" value="EF-hand"/>
    <property type="match status" value="1"/>
</dbReference>
<reference evidence="15" key="1">
    <citation type="submission" date="2020-10" db="EMBL/GenBank/DDBJ databases">
        <title>Feather gene expression reveals the developmental basis of iridescence in African starlings.</title>
        <authorList>
            <person name="Rubenstein D.R."/>
        </authorList>
    </citation>
    <scope>NUCLEOTIDE SEQUENCE</scope>
    <source>
        <strain evidence="15">SS15</strain>
        <tissue evidence="15">Liver</tissue>
    </source>
</reference>
<feature type="region of interest" description="Disordered" evidence="10">
    <location>
        <begin position="1468"/>
        <end position="1499"/>
    </location>
</feature>
<evidence type="ECO:0000256" key="7">
    <source>
        <dbReference type="ARBA" id="ARBA00023224"/>
    </source>
</evidence>
<keyword evidence="7" id="KW-0807">Transducer</keyword>
<evidence type="ECO:0000256" key="5">
    <source>
        <dbReference type="ARBA" id="ARBA00022963"/>
    </source>
</evidence>
<dbReference type="Pfam" id="PF16457">
    <property type="entry name" value="PH_12"/>
    <property type="match status" value="1"/>
</dbReference>
<dbReference type="PROSITE" id="PS50007">
    <property type="entry name" value="PIPLC_X_DOMAIN"/>
    <property type="match status" value="1"/>
</dbReference>
<dbReference type="GO" id="GO:0004435">
    <property type="term" value="F:phosphatidylinositol-4,5-bisphosphate phospholipase C activity"/>
    <property type="evidence" value="ECO:0007669"/>
    <property type="project" value="UniProtKB-EC"/>
</dbReference>
<dbReference type="SMART" id="SM00233">
    <property type="entry name" value="PH"/>
    <property type="match status" value="1"/>
</dbReference>
<dbReference type="Pfam" id="PF09279">
    <property type="entry name" value="EF-hand_like"/>
    <property type="match status" value="1"/>
</dbReference>
<dbReference type="Gene3D" id="2.60.40.150">
    <property type="entry name" value="C2 domain"/>
    <property type="match status" value="1"/>
</dbReference>
<dbReference type="GO" id="GO:0005509">
    <property type="term" value="F:calcium ion binding"/>
    <property type="evidence" value="ECO:0007669"/>
    <property type="project" value="InterPro"/>
</dbReference>
<dbReference type="InterPro" id="IPR015359">
    <property type="entry name" value="PLC_EF-hand-like"/>
</dbReference>
<evidence type="ECO:0000313" key="15">
    <source>
        <dbReference type="EMBL" id="KAG0119165.1"/>
    </source>
</evidence>
<proteinExistence type="predicted"/>
<feature type="compositionally biased region" description="Basic residues" evidence="10">
    <location>
        <begin position="578"/>
        <end position="589"/>
    </location>
</feature>
<dbReference type="Pfam" id="PF00388">
    <property type="entry name" value="PI-PLC-X"/>
    <property type="match status" value="1"/>
</dbReference>
<dbReference type="PANTHER" id="PTHR10336">
    <property type="entry name" value="PHOSPHOINOSITIDE-SPECIFIC PHOSPHOLIPASE C FAMILY PROTEIN"/>
    <property type="match status" value="1"/>
</dbReference>
<dbReference type="GO" id="GO:0046488">
    <property type="term" value="P:phosphatidylinositol metabolic process"/>
    <property type="evidence" value="ECO:0007669"/>
    <property type="project" value="TreeGrafter"/>
</dbReference>
<dbReference type="InterPro" id="IPR011992">
    <property type="entry name" value="EF-hand-dom_pair"/>
</dbReference>
<comment type="cofactor">
    <cofactor evidence="1">
        <name>Ca(2+)</name>
        <dbReference type="ChEBI" id="CHEBI:29108"/>
    </cofactor>
</comment>
<comment type="catalytic activity">
    <reaction evidence="8">
        <text>a 1,2-diacyl-sn-glycero-3-phospho-(1D-myo-inositol-4,5-bisphosphate) + H2O = 1D-myo-inositol 1,4,5-trisphosphate + a 1,2-diacyl-sn-glycerol + H(+)</text>
        <dbReference type="Rhea" id="RHEA:33179"/>
        <dbReference type="ChEBI" id="CHEBI:15377"/>
        <dbReference type="ChEBI" id="CHEBI:15378"/>
        <dbReference type="ChEBI" id="CHEBI:17815"/>
        <dbReference type="ChEBI" id="CHEBI:58456"/>
        <dbReference type="ChEBI" id="CHEBI:203600"/>
        <dbReference type="EC" id="3.1.4.11"/>
    </reaction>
    <physiologicalReaction direction="left-to-right" evidence="8">
        <dbReference type="Rhea" id="RHEA:33180"/>
    </physiologicalReaction>
</comment>
<sequence length="1581" mass="175240">MKELAQPVCTARPAKTKGSHMQERYTGRYTWEDTRNVCNSCAPGKGPHIHPVKTELRVERCMSSMQAGTQMIKLRGGSKGLVRFYYLDDHRSCIRWRPSRKNEKAKISIDSIQEVCEGKQSEIFQRYADGSFDPNCCFSIYYGDHMESLDLVSSSAEEARTWITGLKYLMAGINKNGDGSLSISEVLQLMHKLNVNLPRQKVKQMFKEADTDDNQGTLDFEEFCAFYKMMSTRRDLYLLMLTYSNHKDYLDTDDLKRFLETEQKMTNVTKEHCLEIISKFEPCPENKKERALGIDGFTNYMRSPSGDIFNPEHYQVNQDMSYPLSHYFITSSHNTYLMGDQLMSQSRVDMYAWVLQSGCRCVEVDCWDGPDGEPIVHHGYTLTSKILFKDVIETINKYAFIKNEYPVILSIENHCSIVQQKKMAQYLTEILGDKLDLSSVHNDDSTKLPSPASLKGKILVKGKKLPANISDDAEEGEVSDEDSADEIDDDCKLMNGDASANRKRVENIAKKKLDSLIKESKIRDCEDPNNFTVSTLPSSGKAGLKSDSKKSKLEDDAESGEDFSASKRHSRSLMGSFSKRKKKGSKLKKASSLEEGEDDSDSQGNLARSSVHYSRVNRQKKTMKLSRALSDLVKYTKSVGIHDVETEISSSWQVSSFSETKAHQILQQKPAQYLRFNQHQLSRIYPSSYRVDSSNYNPQPFWNAGCQLVALNYQSEGRMLQLNRAKFSANGNCGYVLKPNCMCQGVFNPNSEDPLPGQLKKQLVLRIISGQQLPKPRDSMLGDRGEIIDPFVEVEVIGLPVDCFKEQTRVVDDNGFNPMWEETLVFTVHMPEIALIRFLVWDHDPIGRDFIGQRTIAFSSMMPGYRHVYLEGIEEASIFVHVAINDICGKAKQALGLKGLFLRNPKQASLDSHAAGQLHRKHSFSSHILRRTASAPTKSQKKNKKGFPEIAFDTKDSSSAEAGEGREVEAASQPRFVQEPESASPSPAPRDGASGEAPGKGLKADVCHFSIQRSVSSLCSLETITEEPVLANENHHCSLLFPLPVTPYSDSEEGSGSDHSTEVPSEGSSTPNQPQEPPPSREQGTNLAAEDQGQDVPRAADTSLVTPEDERTSVAGCPTEGNGWTRCSEAEDKGGSAAHPQKARLVEAADQGAGQPVGNCRKQNNQPGQVLTDMKSTSESKGQNLGAAAVPPQKSNAINSTQTNSPQKAQAAQALPVSVSQTSSYMLARRAKNEGLKTSDSSALIKIPSSVSPAAEVYFDATVNDRIWSKLDCSSHRDSMSSSSSMSSNDTVIDLSLPSLARKSLPDLGIRQDSLEPLAIRKGMRPRSATTCCNEMPMVSKSKSNPNLRCGQLPADELCPRPLARSPQDAFSSIPRRHTWSRLYMESLRQSSNKSKAHDTVGNNQAKSKSLGDLTSDDIVCTFESKYRSISRSFVTRSMREQCRSSGLRPPAKSQDELTEQLKRLTAFQQENDITSPISLEPSESEEEGESVGLLRRSSSRSQSRVRYIANRARQAQERQRLQGRAQLGGSPIEERGNPEGACSVGRAGCTDPAAHTALPPSPKAQPDCGADTEVFFMLKL</sequence>
<evidence type="ECO:0000256" key="4">
    <source>
        <dbReference type="ARBA" id="ARBA00022490"/>
    </source>
</evidence>
<feature type="domain" description="C2" evidence="12">
    <location>
        <begin position="743"/>
        <end position="872"/>
    </location>
</feature>
<evidence type="ECO:0000313" key="17">
    <source>
        <dbReference type="Proteomes" id="UP000618051"/>
    </source>
</evidence>
<feature type="region of interest" description="Disordered" evidence="10">
    <location>
        <begin position="912"/>
        <end position="999"/>
    </location>
</feature>
<organism evidence="15">
    <name type="scientific">Lamprotornis superbus</name>
    <dbReference type="NCBI Taxonomy" id="245042"/>
    <lineage>
        <taxon>Eukaryota</taxon>
        <taxon>Metazoa</taxon>
        <taxon>Chordata</taxon>
        <taxon>Craniata</taxon>
        <taxon>Vertebrata</taxon>
        <taxon>Euteleostomi</taxon>
        <taxon>Archelosauria</taxon>
        <taxon>Archosauria</taxon>
        <taxon>Dinosauria</taxon>
        <taxon>Saurischia</taxon>
        <taxon>Theropoda</taxon>
        <taxon>Coelurosauria</taxon>
        <taxon>Aves</taxon>
        <taxon>Neognathae</taxon>
        <taxon>Neoaves</taxon>
        <taxon>Telluraves</taxon>
        <taxon>Australaves</taxon>
        <taxon>Passeriformes</taxon>
        <taxon>Sturnidae</taxon>
        <taxon>Lamprotornis</taxon>
    </lineage>
</organism>
<keyword evidence="9" id="KW-0378">Hydrolase</keyword>
<keyword evidence="6 9" id="KW-0443">Lipid metabolism</keyword>
<accession>A0A835NRS9</accession>
<keyword evidence="5 9" id="KW-0442">Lipid degradation</keyword>
<dbReference type="InterPro" id="IPR000909">
    <property type="entry name" value="PLipase_C_PInositol-sp_X_dom"/>
</dbReference>
<dbReference type="InterPro" id="IPR000008">
    <property type="entry name" value="C2_dom"/>
</dbReference>
<dbReference type="InterPro" id="IPR001849">
    <property type="entry name" value="PH_domain"/>
</dbReference>
<gene>
    <name evidence="16" type="ORF">IHE44_0007950</name>
    <name evidence="15" type="ORF">IHE44_014857</name>
</gene>
<dbReference type="FunFam" id="1.10.238.10:FF:000005">
    <property type="entry name" value="Phosphoinositide phospholipase C"/>
    <property type="match status" value="1"/>
</dbReference>
<dbReference type="GO" id="GO:0048015">
    <property type="term" value="P:phosphatidylinositol-mediated signaling"/>
    <property type="evidence" value="ECO:0007669"/>
    <property type="project" value="TreeGrafter"/>
</dbReference>
<dbReference type="PROSITE" id="PS50004">
    <property type="entry name" value="C2"/>
    <property type="match status" value="1"/>
</dbReference>
<dbReference type="GO" id="GO:0005737">
    <property type="term" value="C:cytoplasm"/>
    <property type="evidence" value="ECO:0007669"/>
    <property type="project" value="UniProtKB-SubCell"/>
</dbReference>
<evidence type="ECO:0000313" key="16">
    <source>
        <dbReference type="EMBL" id="KAI1231497.1"/>
    </source>
</evidence>